<dbReference type="Pfam" id="PF00583">
    <property type="entry name" value="Acetyltransf_1"/>
    <property type="match status" value="1"/>
</dbReference>
<dbReference type="PANTHER" id="PTHR43617">
    <property type="entry name" value="L-AMINO ACID N-ACETYLTRANSFERASE"/>
    <property type="match status" value="1"/>
</dbReference>
<dbReference type="InterPro" id="IPR000182">
    <property type="entry name" value="GNAT_dom"/>
</dbReference>
<accession>W7UL80</accession>
<protein>
    <recommendedName>
        <fullName evidence="1">N-acetyltransferase domain-containing protein</fullName>
    </recommendedName>
</protein>
<dbReference type="Proteomes" id="UP000019365">
    <property type="component" value="Unassembled WGS sequence"/>
</dbReference>
<dbReference type="PANTHER" id="PTHR43617:SF30">
    <property type="entry name" value="HISTONE ACETYLTRANSFERASE"/>
    <property type="match status" value="1"/>
</dbReference>
<sequence>MEIRHINPGDDLAAVSEVYEKSWKYAYRNIIPDEYLDSIPAGKWINGINKNGRTDIIALDGGKIIGAASFCPSRWEKFGSCGEIVSVYLLPEYTGRGIGSELLRECIRELEWLGYRSILLWVLEGNVPARRFYEKHGFVDTGDSMDDNIGGRDLREIMYIRRE</sequence>
<dbReference type="GO" id="GO:0016747">
    <property type="term" value="F:acyltransferase activity, transferring groups other than amino-acyl groups"/>
    <property type="evidence" value="ECO:0007669"/>
    <property type="project" value="InterPro"/>
</dbReference>
<dbReference type="AlphaFoldDB" id="W7UL80"/>
<dbReference type="PROSITE" id="PS51186">
    <property type="entry name" value="GNAT"/>
    <property type="match status" value="1"/>
</dbReference>
<dbReference type="InterPro" id="IPR016181">
    <property type="entry name" value="Acyl_CoA_acyltransferase"/>
</dbReference>
<keyword evidence="3" id="KW-1185">Reference proteome</keyword>
<evidence type="ECO:0000313" key="3">
    <source>
        <dbReference type="Proteomes" id="UP000019365"/>
    </source>
</evidence>
<dbReference type="eggNOG" id="COG1247">
    <property type="taxonomic scope" value="Bacteria"/>
</dbReference>
<proteinExistence type="predicted"/>
<dbReference type="SUPFAM" id="SSF55729">
    <property type="entry name" value="Acyl-CoA N-acyltransferases (Nat)"/>
    <property type="match status" value="1"/>
</dbReference>
<evidence type="ECO:0000313" key="2">
    <source>
        <dbReference type="EMBL" id="EWM54538.1"/>
    </source>
</evidence>
<comment type="caution">
    <text evidence="2">The sequence shown here is derived from an EMBL/GenBank/DDBJ whole genome shotgun (WGS) entry which is preliminary data.</text>
</comment>
<dbReference type="OrthoDB" id="5292888at2"/>
<dbReference type="PATRIC" id="fig|1341157.4.peg.822"/>
<reference evidence="2 3" key="1">
    <citation type="journal article" date="2014" name="PLoS ONE">
        <title>Rumen cellulosomics: divergent fiber-degrading strategies revealed by comparative genome-wide analysis of six ruminococcal strains.</title>
        <authorList>
            <person name="Dassa B."/>
            <person name="Borovok I."/>
            <person name="Ruimy-Israeli V."/>
            <person name="Lamed R."/>
            <person name="Flint H.J."/>
            <person name="Duncan S.H."/>
            <person name="Henrissat B."/>
            <person name="Coutinho P."/>
            <person name="Morrison M."/>
            <person name="Mosoni P."/>
            <person name="Yeoman C.J."/>
            <person name="White B.A."/>
            <person name="Bayer E.A."/>
        </authorList>
    </citation>
    <scope>NUCLEOTIDE SEQUENCE [LARGE SCALE GENOMIC DNA]</scope>
    <source>
        <strain evidence="2 3">007c</strain>
    </source>
</reference>
<name>W7UL80_RUMFL</name>
<evidence type="ECO:0000259" key="1">
    <source>
        <dbReference type="PROSITE" id="PS51186"/>
    </source>
</evidence>
<gene>
    <name evidence="2" type="ORF">RF007C_01030</name>
</gene>
<feature type="domain" description="N-acetyltransferase" evidence="1">
    <location>
        <begin position="1"/>
        <end position="161"/>
    </location>
</feature>
<organism evidence="2 3">
    <name type="scientific">Ruminococcus flavefaciens 007c</name>
    <dbReference type="NCBI Taxonomy" id="1341157"/>
    <lineage>
        <taxon>Bacteria</taxon>
        <taxon>Bacillati</taxon>
        <taxon>Bacillota</taxon>
        <taxon>Clostridia</taxon>
        <taxon>Eubacteriales</taxon>
        <taxon>Oscillospiraceae</taxon>
        <taxon>Ruminococcus</taxon>
    </lineage>
</organism>
<dbReference type="EMBL" id="ATAX01000013">
    <property type="protein sequence ID" value="EWM54538.1"/>
    <property type="molecule type" value="Genomic_DNA"/>
</dbReference>
<dbReference type="Gene3D" id="3.40.630.30">
    <property type="match status" value="1"/>
</dbReference>
<dbReference type="InterPro" id="IPR050276">
    <property type="entry name" value="MshD_Acetyltransferase"/>
</dbReference>
<dbReference type="CDD" id="cd04301">
    <property type="entry name" value="NAT_SF"/>
    <property type="match status" value="1"/>
</dbReference>
<dbReference type="RefSeq" id="WP_037297473.1">
    <property type="nucleotide sequence ID" value="NZ_ATAX01000013.1"/>
</dbReference>